<dbReference type="GO" id="GO:0004615">
    <property type="term" value="F:phosphomannomutase activity"/>
    <property type="evidence" value="ECO:0007669"/>
    <property type="project" value="UniProtKB-EC"/>
</dbReference>
<dbReference type="Gene3D" id="3.40.50.1000">
    <property type="entry name" value="HAD superfamily/HAD-like"/>
    <property type="match status" value="1"/>
</dbReference>
<evidence type="ECO:0000256" key="2">
    <source>
        <dbReference type="ARBA" id="ARBA00004699"/>
    </source>
</evidence>
<evidence type="ECO:0000256" key="10">
    <source>
        <dbReference type="PIRSR" id="PIRSR605002-2"/>
    </source>
</evidence>
<dbReference type="InterPro" id="IPR005002">
    <property type="entry name" value="PMM"/>
</dbReference>
<sequence length="208" mass="23822">MAVISGASFTQFKKQLINPLDCSNLSSLYIFPTNGSAMYRHDMNMWNMVYEDFLSDSEKEKIISVLKEAIKDFEVEEKFGKMIENRESQITISMLGQEAPIDKKKEWDRDKDKRQKIINKIKDQLSDFEIHIAGTTSIDITKKGIDKAYGINKMVKYLEIPLTEILFIGDALNNGNDSPVKSLGVSYKEVKSVDDTKNIIKNLLNKRK</sequence>
<evidence type="ECO:0000256" key="5">
    <source>
        <dbReference type="ARBA" id="ARBA00012730"/>
    </source>
</evidence>
<keyword evidence="8 11" id="KW-0460">Magnesium</keyword>
<dbReference type="GO" id="GO:0006487">
    <property type="term" value="P:protein N-linked glycosylation"/>
    <property type="evidence" value="ECO:0007669"/>
    <property type="project" value="TreeGrafter"/>
</dbReference>
<dbReference type="SUPFAM" id="SSF56784">
    <property type="entry name" value="HAD-like"/>
    <property type="match status" value="1"/>
</dbReference>
<evidence type="ECO:0000256" key="9">
    <source>
        <dbReference type="ARBA" id="ARBA00023235"/>
    </source>
</evidence>
<evidence type="ECO:0000256" key="6">
    <source>
        <dbReference type="ARBA" id="ARBA00022490"/>
    </source>
</evidence>
<accession>A0A2H0N6Z1</accession>
<dbReference type="GO" id="GO:0009298">
    <property type="term" value="P:GDP-mannose biosynthetic process"/>
    <property type="evidence" value="ECO:0007669"/>
    <property type="project" value="UniProtKB-UniPathway"/>
</dbReference>
<dbReference type="EC" id="5.4.2.8" evidence="5"/>
<comment type="subunit">
    <text evidence="4">Homodimer.</text>
</comment>
<evidence type="ECO:0000256" key="8">
    <source>
        <dbReference type="ARBA" id="ARBA00022842"/>
    </source>
</evidence>
<keyword evidence="7 11" id="KW-0479">Metal-binding</keyword>
<dbReference type="GO" id="GO:0046872">
    <property type="term" value="F:metal ion binding"/>
    <property type="evidence" value="ECO:0007669"/>
    <property type="project" value="UniProtKB-KW"/>
</dbReference>
<dbReference type="InterPro" id="IPR006379">
    <property type="entry name" value="HAD-SF_hydro_IIB"/>
</dbReference>
<proteinExistence type="inferred from homology"/>
<reference evidence="12 13" key="1">
    <citation type="submission" date="2017-09" db="EMBL/GenBank/DDBJ databases">
        <title>Depth-based differentiation of microbial function through sediment-hosted aquifers and enrichment of novel symbionts in the deep terrestrial subsurface.</title>
        <authorList>
            <person name="Probst A.J."/>
            <person name="Ladd B."/>
            <person name="Jarett J.K."/>
            <person name="Geller-Mcgrath D.E."/>
            <person name="Sieber C.M."/>
            <person name="Emerson J.B."/>
            <person name="Anantharaman K."/>
            <person name="Thomas B.C."/>
            <person name="Malmstrom R."/>
            <person name="Stieglmeier M."/>
            <person name="Klingl A."/>
            <person name="Woyke T."/>
            <person name="Ryan C.M."/>
            <person name="Banfield J.F."/>
        </authorList>
    </citation>
    <scope>NUCLEOTIDE SEQUENCE [LARGE SCALE GENOMIC DNA]</scope>
    <source>
        <strain evidence="12">CG11_big_fil_rev_8_21_14_0_20_35_14</strain>
    </source>
</reference>
<feature type="binding site" evidence="11">
    <location>
        <position position="170"/>
    </location>
    <ligand>
        <name>Mg(2+)</name>
        <dbReference type="ChEBI" id="CHEBI:18420"/>
        <label>1</label>
    </ligand>
</feature>
<comment type="pathway">
    <text evidence="2">Nucleotide-sugar biosynthesis; GDP-alpha-D-mannose biosynthesis; alpha-D-mannose 1-phosphate from D-fructose 6-phosphate: step 2/2.</text>
</comment>
<organism evidence="12 13">
    <name type="scientific">Candidatus Liptonbacteria bacterium CG11_big_fil_rev_8_21_14_0_20_35_14</name>
    <dbReference type="NCBI Taxonomy" id="1974634"/>
    <lineage>
        <taxon>Bacteria</taxon>
        <taxon>Candidatus Liptoniibacteriota</taxon>
    </lineage>
</organism>
<evidence type="ECO:0000256" key="4">
    <source>
        <dbReference type="ARBA" id="ARBA00011738"/>
    </source>
</evidence>
<dbReference type="EMBL" id="PCWO01000046">
    <property type="protein sequence ID" value="PIR04669.1"/>
    <property type="molecule type" value="Genomic_DNA"/>
</dbReference>
<feature type="binding site" evidence="10">
    <location>
        <position position="86"/>
    </location>
    <ligand>
        <name>alpha-D-mannose 1-phosphate</name>
        <dbReference type="ChEBI" id="CHEBI:58409"/>
    </ligand>
</feature>
<evidence type="ECO:0000256" key="1">
    <source>
        <dbReference type="ARBA" id="ARBA00004496"/>
    </source>
</evidence>
<comment type="subcellular location">
    <subcellularLocation>
        <location evidence="1">Cytoplasm</location>
    </subcellularLocation>
</comment>
<comment type="caution">
    <text evidence="12">The sequence shown here is derived from an EMBL/GenBank/DDBJ whole genome shotgun (WGS) entry which is preliminary data.</text>
</comment>
<dbReference type="GO" id="GO:0006013">
    <property type="term" value="P:mannose metabolic process"/>
    <property type="evidence" value="ECO:0007669"/>
    <property type="project" value="TreeGrafter"/>
</dbReference>
<comment type="similarity">
    <text evidence="3">Belongs to the eukaryotic PMM family.</text>
</comment>
<dbReference type="Proteomes" id="UP000229893">
    <property type="component" value="Unassembled WGS sequence"/>
</dbReference>
<evidence type="ECO:0000256" key="11">
    <source>
        <dbReference type="PIRSR" id="PIRSR605002-3"/>
    </source>
</evidence>
<dbReference type="GO" id="GO:0016791">
    <property type="term" value="F:phosphatase activity"/>
    <property type="evidence" value="ECO:0007669"/>
    <property type="project" value="UniProtKB-ARBA"/>
</dbReference>
<protein>
    <recommendedName>
        <fullName evidence="5">phosphomannomutase</fullName>
        <ecNumber evidence="5">5.4.2.8</ecNumber>
    </recommendedName>
</protein>
<dbReference type="PANTHER" id="PTHR10466">
    <property type="entry name" value="PHOSPHOMANNOMUTASE"/>
    <property type="match status" value="1"/>
</dbReference>
<evidence type="ECO:0000256" key="3">
    <source>
        <dbReference type="ARBA" id="ARBA00009736"/>
    </source>
</evidence>
<feature type="binding site" evidence="10">
    <location>
        <position position="137"/>
    </location>
    <ligand>
        <name>alpha-D-mannose 1-phosphate</name>
        <dbReference type="ChEBI" id="CHEBI:58409"/>
    </ligand>
</feature>
<dbReference type="PANTHER" id="PTHR10466:SF0">
    <property type="entry name" value="PHOSPHOMANNOMUTASE"/>
    <property type="match status" value="1"/>
</dbReference>
<dbReference type="NCBIfam" id="TIGR01484">
    <property type="entry name" value="HAD-SF-IIB"/>
    <property type="match status" value="1"/>
</dbReference>
<dbReference type="InterPro" id="IPR043169">
    <property type="entry name" value="PMM_cap"/>
</dbReference>
<keyword evidence="12" id="KW-0378">Hydrolase</keyword>
<dbReference type="Gene3D" id="3.30.1240.20">
    <property type="match status" value="1"/>
</dbReference>
<gene>
    <name evidence="12" type="ORF">COV57_03275</name>
</gene>
<dbReference type="AlphaFoldDB" id="A0A2H0N6Z1"/>
<feature type="binding site" evidence="10">
    <location>
        <position position="139"/>
    </location>
    <ligand>
        <name>alpha-D-mannose 1-phosphate</name>
        <dbReference type="ChEBI" id="CHEBI:58409"/>
    </ligand>
</feature>
<dbReference type="UniPathway" id="UPA00126">
    <property type="reaction ID" value="UER00424"/>
</dbReference>
<dbReference type="Pfam" id="PF03332">
    <property type="entry name" value="PMM"/>
    <property type="match status" value="1"/>
</dbReference>
<comment type="cofactor">
    <cofactor evidence="11">
        <name>Mg(2+)</name>
        <dbReference type="ChEBI" id="CHEBI:18420"/>
    </cofactor>
</comment>
<keyword evidence="6" id="KW-0963">Cytoplasm</keyword>
<dbReference type="InterPro" id="IPR023214">
    <property type="entry name" value="HAD_sf"/>
</dbReference>
<name>A0A2H0N6Z1_9BACT</name>
<evidence type="ECO:0000313" key="13">
    <source>
        <dbReference type="Proteomes" id="UP000229893"/>
    </source>
</evidence>
<dbReference type="GO" id="GO:0005829">
    <property type="term" value="C:cytosol"/>
    <property type="evidence" value="ECO:0007669"/>
    <property type="project" value="TreeGrafter"/>
</dbReference>
<keyword evidence="9" id="KW-0413">Isomerase</keyword>
<dbReference type="InterPro" id="IPR036412">
    <property type="entry name" value="HAD-like_sf"/>
</dbReference>
<evidence type="ECO:0000313" key="12">
    <source>
        <dbReference type="EMBL" id="PIR04669.1"/>
    </source>
</evidence>
<evidence type="ECO:0000256" key="7">
    <source>
        <dbReference type="ARBA" id="ARBA00022723"/>
    </source>
</evidence>